<gene>
    <name evidence="2" type="ORF">RJT34_04574</name>
</gene>
<comment type="caution">
    <text evidence="2">The sequence shown here is derived from an EMBL/GenBank/DDBJ whole genome shotgun (WGS) entry which is preliminary data.</text>
</comment>
<dbReference type="AlphaFoldDB" id="A0AAN9KMX5"/>
<dbReference type="PROSITE" id="PS51257">
    <property type="entry name" value="PROKAR_LIPOPROTEIN"/>
    <property type="match status" value="1"/>
</dbReference>
<keyword evidence="1" id="KW-0472">Membrane</keyword>
<dbReference type="Proteomes" id="UP001359559">
    <property type="component" value="Unassembled WGS sequence"/>
</dbReference>
<protein>
    <submittedName>
        <fullName evidence="2">Uncharacterized protein</fullName>
    </submittedName>
</protein>
<keyword evidence="1" id="KW-1133">Transmembrane helix</keyword>
<name>A0AAN9KMX5_CLITE</name>
<evidence type="ECO:0000256" key="1">
    <source>
        <dbReference type="SAM" id="Phobius"/>
    </source>
</evidence>
<reference evidence="2 3" key="1">
    <citation type="submission" date="2024-01" db="EMBL/GenBank/DDBJ databases">
        <title>The genomes of 5 underutilized Papilionoideae crops provide insights into root nodulation and disease resistance.</title>
        <authorList>
            <person name="Yuan L."/>
        </authorList>
    </citation>
    <scope>NUCLEOTIDE SEQUENCE [LARGE SCALE GENOMIC DNA]</scope>
    <source>
        <strain evidence="2">LY-2023</strain>
        <tissue evidence="2">Leaf</tissue>
    </source>
</reference>
<evidence type="ECO:0000313" key="3">
    <source>
        <dbReference type="Proteomes" id="UP001359559"/>
    </source>
</evidence>
<feature type="transmembrane region" description="Helical" evidence="1">
    <location>
        <begin position="87"/>
        <end position="105"/>
    </location>
</feature>
<proteinExistence type="predicted"/>
<evidence type="ECO:0000313" key="2">
    <source>
        <dbReference type="EMBL" id="KAK7319846.1"/>
    </source>
</evidence>
<dbReference type="EMBL" id="JAYKXN010000001">
    <property type="protein sequence ID" value="KAK7319846.1"/>
    <property type="molecule type" value="Genomic_DNA"/>
</dbReference>
<keyword evidence="1" id="KW-0812">Transmembrane</keyword>
<organism evidence="2 3">
    <name type="scientific">Clitoria ternatea</name>
    <name type="common">Butterfly pea</name>
    <dbReference type="NCBI Taxonomy" id="43366"/>
    <lineage>
        <taxon>Eukaryota</taxon>
        <taxon>Viridiplantae</taxon>
        <taxon>Streptophyta</taxon>
        <taxon>Embryophyta</taxon>
        <taxon>Tracheophyta</taxon>
        <taxon>Spermatophyta</taxon>
        <taxon>Magnoliopsida</taxon>
        <taxon>eudicotyledons</taxon>
        <taxon>Gunneridae</taxon>
        <taxon>Pentapetalae</taxon>
        <taxon>rosids</taxon>
        <taxon>fabids</taxon>
        <taxon>Fabales</taxon>
        <taxon>Fabaceae</taxon>
        <taxon>Papilionoideae</taxon>
        <taxon>50 kb inversion clade</taxon>
        <taxon>NPAAA clade</taxon>
        <taxon>indigoferoid/millettioid clade</taxon>
        <taxon>Phaseoleae</taxon>
        <taxon>Clitoria</taxon>
    </lineage>
</organism>
<accession>A0AAN9KMX5</accession>
<keyword evidence="3" id="KW-1185">Reference proteome</keyword>
<sequence length="129" mass="14315">MDRDFAEEGDRANWVNGNMSIYGSLLGCAKVDYVGFSGGIWRLWNPDSVLVKVIEIQEQVTHLSLAYKGLPCCPSVVYVSSSENHRTILWMILLSLCSLLHLRGVRQGMLMLIILATTGEGATPNDRVM</sequence>